<dbReference type="PANTHER" id="PTHR30069:SF29">
    <property type="entry name" value="HEMOGLOBIN AND HEMOGLOBIN-HAPTOGLOBIN-BINDING PROTEIN 1-RELATED"/>
    <property type="match status" value="1"/>
</dbReference>
<organism evidence="11 12">
    <name type="scientific">Paraflavisolibacter caeni</name>
    <dbReference type="NCBI Taxonomy" id="2982496"/>
    <lineage>
        <taxon>Bacteria</taxon>
        <taxon>Pseudomonadati</taxon>
        <taxon>Bacteroidota</taxon>
        <taxon>Chitinophagia</taxon>
        <taxon>Chitinophagales</taxon>
        <taxon>Chitinophagaceae</taxon>
        <taxon>Paraflavisolibacter</taxon>
    </lineage>
</organism>
<protein>
    <submittedName>
        <fullName evidence="11">TonB-dependent receptor</fullName>
    </submittedName>
</protein>
<keyword evidence="12" id="KW-1185">Reference proteome</keyword>
<evidence type="ECO:0000256" key="1">
    <source>
        <dbReference type="ARBA" id="ARBA00004571"/>
    </source>
</evidence>
<dbReference type="InterPro" id="IPR012910">
    <property type="entry name" value="Plug_dom"/>
</dbReference>
<evidence type="ECO:0000259" key="10">
    <source>
        <dbReference type="Pfam" id="PF07715"/>
    </source>
</evidence>
<dbReference type="InterPro" id="IPR039426">
    <property type="entry name" value="TonB-dep_rcpt-like"/>
</dbReference>
<keyword evidence="5 9" id="KW-0732">Signal</keyword>
<dbReference type="PANTHER" id="PTHR30069">
    <property type="entry name" value="TONB-DEPENDENT OUTER MEMBRANE RECEPTOR"/>
    <property type="match status" value="1"/>
</dbReference>
<accession>A0A9X3BK35</accession>
<comment type="similarity">
    <text evidence="8">Belongs to the TonB-dependent receptor family.</text>
</comment>
<evidence type="ECO:0000313" key="11">
    <source>
        <dbReference type="EMBL" id="MCU7552098.1"/>
    </source>
</evidence>
<evidence type="ECO:0000256" key="5">
    <source>
        <dbReference type="ARBA" id="ARBA00022729"/>
    </source>
</evidence>
<keyword evidence="11" id="KW-0675">Receptor</keyword>
<dbReference type="InterPro" id="IPR023996">
    <property type="entry name" value="TonB-dep_OMP_SusC/RagA"/>
</dbReference>
<dbReference type="SUPFAM" id="SSF49464">
    <property type="entry name" value="Carboxypeptidase regulatory domain-like"/>
    <property type="match status" value="1"/>
</dbReference>
<dbReference type="PROSITE" id="PS52016">
    <property type="entry name" value="TONB_DEPENDENT_REC_3"/>
    <property type="match status" value="1"/>
</dbReference>
<comment type="subcellular location">
    <subcellularLocation>
        <location evidence="1 8">Cell outer membrane</location>
        <topology evidence="1 8">Multi-pass membrane protein</topology>
    </subcellularLocation>
</comment>
<keyword evidence="6 8" id="KW-0472">Membrane</keyword>
<comment type="caution">
    <text evidence="11">The sequence shown here is derived from an EMBL/GenBank/DDBJ whole genome shotgun (WGS) entry which is preliminary data.</text>
</comment>
<keyword evidence="7 8" id="KW-0998">Cell outer membrane</keyword>
<dbReference type="GO" id="GO:0009279">
    <property type="term" value="C:cell outer membrane"/>
    <property type="evidence" value="ECO:0007669"/>
    <property type="project" value="UniProtKB-SubCell"/>
</dbReference>
<proteinExistence type="inferred from homology"/>
<dbReference type="InterPro" id="IPR037066">
    <property type="entry name" value="Plug_dom_sf"/>
</dbReference>
<feature type="chain" id="PRO_5040792940" evidence="9">
    <location>
        <begin position="29"/>
        <end position="1044"/>
    </location>
</feature>
<reference evidence="11" key="1">
    <citation type="submission" date="2022-09" db="EMBL/GenBank/DDBJ databases">
        <authorList>
            <person name="Yuan C."/>
            <person name="Ke Z."/>
        </authorList>
    </citation>
    <scope>NUCLEOTIDE SEQUENCE</scope>
    <source>
        <strain evidence="11">LB-8</strain>
    </source>
</reference>
<reference evidence="11" key="2">
    <citation type="submission" date="2023-04" db="EMBL/GenBank/DDBJ databases">
        <title>Paracnuella aquatica gen. nov., sp. nov., a member of the family Chitinophagaceae isolated from a hot spring.</title>
        <authorList>
            <person name="Wang C."/>
        </authorList>
    </citation>
    <scope>NUCLEOTIDE SEQUENCE</scope>
    <source>
        <strain evidence="11">LB-8</strain>
    </source>
</reference>
<gene>
    <name evidence="11" type="ORF">OCK74_23465</name>
</gene>
<dbReference type="EMBL" id="JAOTIF010000028">
    <property type="protein sequence ID" value="MCU7552098.1"/>
    <property type="molecule type" value="Genomic_DNA"/>
</dbReference>
<dbReference type="InterPro" id="IPR023997">
    <property type="entry name" value="TonB-dep_OMP_SusC/RagA_CS"/>
</dbReference>
<keyword evidence="4 8" id="KW-0812">Transmembrane</keyword>
<evidence type="ECO:0000256" key="4">
    <source>
        <dbReference type="ARBA" id="ARBA00022692"/>
    </source>
</evidence>
<evidence type="ECO:0000313" key="12">
    <source>
        <dbReference type="Proteomes" id="UP001155483"/>
    </source>
</evidence>
<dbReference type="InterPro" id="IPR036942">
    <property type="entry name" value="Beta-barrel_TonB_sf"/>
</dbReference>
<evidence type="ECO:0000256" key="2">
    <source>
        <dbReference type="ARBA" id="ARBA00022448"/>
    </source>
</evidence>
<dbReference type="Pfam" id="PF13715">
    <property type="entry name" value="CarbopepD_reg_2"/>
    <property type="match status" value="1"/>
</dbReference>
<dbReference type="Proteomes" id="UP001155483">
    <property type="component" value="Unassembled WGS sequence"/>
</dbReference>
<dbReference type="Gene3D" id="2.60.40.1120">
    <property type="entry name" value="Carboxypeptidase-like, regulatory domain"/>
    <property type="match status" value="1"/>
</dbReference>
<feature type="domain" description="TonB-dependent receptor plug" evidence="10">
    <location>
        <begin position="125"/>
        <end position="227"/>
    </location>
</feature>
<name>A0A9X3BK35_9BACT</name>
<keyword evidence="3 8" id="KW-1134">Transmembrane beta strand</keyword>
<dbReference type="AlphaFoldDB" id="A0A9X3BK35"/>
<evidence type="ECO:0000256" key="7">
    <source>
        <dbReference type="ARBA" id="ARBA00023237"/>
    </source>
</evidence>
<dbReference type="InterPro" id="IPR008969">
    <property type="entry name" value="CarboxyPept-like_regulatory"/>
</dbReference>
<dbReference type="Gene3D" id="2.170.130.10">
    <property type="entry name" value="TonB-dependent receptor, plug domain"/>
    <property type="match status" value="1"/>
</dbReference>
<dbReference type="Gene3D" id="2.40.170.20">
    <property type="entry name" value="TonB-dependent receptor, beta-barrel domain"/>
    <property type="match status" value="1"/>
</dbReference>
<dbReference type="NCBIfam" id="TIGR04057">
    <property type="entry name" value="SusC_RagA_signa"/>
    <property type="match status" value="1"/>
</dbReference>
<dbReference type="RefSeq" id="WP_279299534.1">
    <property type="nucleotide sequence ID" value="NZ_JAOTIF010000028.1"/>
</dbReference>
<dbReference type="NCBIfam" id="TIGR04056">
    <property type="entry name" value="OMP_RagA_SusC"/>
    <property type="match status" value="1"/>
</dbReference>
<evidence type="ECO:0000256" key="3">
    <source>
        <dbReference type="ARBA" id="ARBA00022452"/>
    </source>
</evidence>
<dbReference type="SUPFAM" id="SSF56935">
    <property type="entry name" value="Porins"/>
    <property type="match status" value="1"/>
</dbReference>
<keyword evidence="2 8" id="KW-0813">Transport</keyword>
<dbReference type="GO" id="GO:0015344">
    <property type="term" value="F:siderophore uptake transmembrane transporter activity"/>
    <property type="evidence" value="ECO:0007669"/>
    <property type="project" value="TreeGrafter"/>
</dbReference>
<sequence length="1044" mass="113844">MKRSKKKTLQLLLCSMISVFLLGYSALAQTPKVTGRITSQKTATSMAGATVTVKGTNKTTIADETGRFTIDAAPGDVLVITSVGYQSREVIVGNAGAVSIQLQEAENRMDEVVVIGYGVQKKKLVTGANLQVKGEALQKQSTTNALQALQGQAPGVQITSSSGQPGDGFNVIIRGKGTIGDFGPLFIVDGVQGIDIKSINPADIESIDVLKDAASAAIYGSRAANGVILVTTRSGRQNQKAQITLDAYYGIQNVARKAQLLNAKEYAIIMNEQAVNSGNAPYFTNDEINNLPVNTNWLDQMFVKNVPTQNYVVGATGGSAGSTYSTSLGYTSQGGIVGGSDNSYYERYTFKMNSEHSLYQNVIKIGEHLTFNNVNSHGIQTGGQYNNTLRSAFSTSPFLPMYDAYGNFFRSDSLRWNPGQVGPAQWDDGTSNPYAAMYYGSNGRNSNQGLFGDAYLQVEPIKGLKLRSSLGLNYSSNQSRGFTPPYHLSKFAKVDTSTVYQSMGTSTTLQFENTLSYDFKVAMNHGFSVMAGSSSLKTKGSGMRGENWDLRLLDLDHAYLNVANNRATGSAHIGNSGGPFEFALNSYFGRLQYNFQEKYLLNATFRADGSSNFAQGHRWGYFPSVSAGWIASRENFMQNIKGLDFFKLRASWGQVGNQNIPGNRYLSLIKFDLASYGFGSGEGPTTNVQGARPDETIGNPAIKWETSEQANIGFDATVMKRLNVSFDYYIKTTKNWLVKIPVLATTGAKEMYINGGDVKNTGVELALNYHNTIGKFFNYSIGANGSYNKNKIGNIPTKDHIIHGNSNVLYANSLEFYRAESGFPVGYFWGLKTAGVFQTQAEVNSYVDKTGRLIQPDAKAGDLRYVDLNGDGAINNDDRTMIGDPNPNFIFGFNVSLDYKGFDFGVQASGVAGNQLVQSWRGPGGLGNYSSEILNRWTGEGTSNKIPRVTAEGTNWAQFSDLYIYDGSYLRISTITLGYDFAGMAKKNYLSKVRLYASVLNAFTFTKYNGMDPEIGHNEEYSSGVDLGYYPRPRTLMVGANIRF</sequence>
<evidence type="ECO:0000256" key="6">
    <source>
        <dbReference type="ARBA" id="ARBA00023136"/>
    </source>
</evidence>
<feature type="signal peptide" evidence="9">
    <location>
        <begin position="1"/>
        <end position="28"/>
    </location>
</feature>
<evidence type="ECO:0000256" key="9">
    <source>
        <dbReference type="SAM" id="SignalP"/>
    </source>
</evidence>
<dbReference type="Pfam" id="PF07715">
    <property type="entry name" value="Plug"/>
    <property type="match status" value="1"/>
</dbReference>
<evidence type="ECO:0000256" key="8">
    <source>
        <dbReference type="PROSITE-ProRule" id="PRU01360"/>
    </source>
</evidence>
<dbReference type="GO" id="GO:0044718">
    <property type="term" value="P:siderophore transmembrane transport"/>
    <property type="evidence" value="ECO:0007669"/>
    <property type="project" value="TreeGrafter"/>
</dbReference>